<feature type="DNA-binding region" description="H-T-H motif" evidence="4">
    <location>
        <begin position="57"/>
        <end position="76"/>
    </location>
</feature>
<feature type="domain" description="HTH tetR-type" evidence="6">
    <location>
        <begin position="34"/>
        <end position="94"/>
    </location>
</feature>
<evidence type="ECO:0000256" key="3">
    <source>
        <dbReference type="ARBA" id="ARBA00023163"/>
    </source>
</evidence>
<evidence type="ECO:0000313" key="8">
    <source>
        <dbReference type="Proteomes" id="UP000730482"/>
    </source>
</evidence>
<dbReference type="PROSITE" id="PS50977">
    <property type="entry name" value="HTH_TETR_2"/>
    <property type="match status" value="1"/>
</dbReference>
<dbReference type="PANTHER" id="PTHR47506:SF6">
    <property type="entry name" value="HTH-TYPE TRANSCRIPTIONAL REPRESSOR NEMR"/>
    <property type="match status" value="1"/>
</dbReference>
<keyword evidence="2 4" id="KW-0238">DNA-binding</keyword>
<feature type="compositionally biased region" description="Low complexity" evidence="5">
    <location>
        <begin position="1"/>
        <end position="27"/>
    </location>
</feature>
<protein>
    <submittedName>
        <fullName evidence="7">TetR family transcriptional regulator</fullName>
    </submittedName>
</protein>
<dbReference type="InterPro" id="IPR041583">
    <property type="entry name" value="TetR_C_31"/>
</dbReference>
<dbReference type="PANTHER" id="PTHR47506">
    <property type="entry name" value="TRANSCRIPTIONAL REGULATORY PROTEIN"/>
    <property type="match status" value="1"/>
</dbReference>
<organism evidence="7 8">
    <name type="scientific">Catenulispora pinistramenti</name>
    <dbReference type="NCBI Taxonomy" id="2705254"/>
    <lineage>
        <taxon>Bacteria</taxon>
        <taxon>Bacillati</taxon>
        <taxon>Actinomycetota</taxon>
        <taxon>Actinomycetes</taxon>
        <taxon>Catenulisporales</taxon>
        <taxon>Catenulisporaceae</taxon>
        <taxon>Catenulispora</taxon>
    </lineage>
</organism>
<dbReference type="SUPFAM" id="SSF46689">
    <property type="entry name" value="Homeodomain-like"/>
    <property type="match status" value="1"/>
</dbReference>
<reference evidence="7 8" key="1">
    <citation type="submission" date="2020-02" db="EMBL/GenBank/DDBJ databases">
        <title>Acidophilic actinobacteria isolated from forest soil.</title>
        <authorList>
            <person name="Golinska P."/>
        </authorList>
    </citation>
    <scope>NUCLEOTIDE SEQUENCE [LARGE SCALE GENOMIC DNA]</scope>
    <source>
        <strain evidence="7 8">NL8</strain>
    </source>
</reference>
<dbReference type="Pfam" id="PF17940">
    <property type="entry name" value="TetR_C_31"/>
    <property type="match status" value="1"/>
</dbReference>
<dbReference type="PRINTS" id="PR00455">
    <property type="entry name" value="HTHTETR"/>
</dbReference>
<proteinExistence type="predicted"/>
<sequence>MDADATSSGATPGSPGSPGTPAAPATARSRRFDPDRRARIIDAALDVIAEVGVAGVSHRKVAARADVPLGSMTYHFDDMDQLLRVSFEKFADTIATRYEQWFRQATNADEARAAVVGLIHADLLDSQRELVLTTELYTLAARKPEFRTLTCDWMARSRRALRPFFDEPTTHLLDALIEGLFIHAALDTTPPERARTAEAVRRITSG</sequence>
<dbReference type="InterPro" id="IPR036271">
    <property type="entry name" value="Tet_transcr_reg_TetR-rel_C_sf"/>
</dbReference>
<evidence type="ECO:0000256" key="1">
    <source>
        <dbReference type="ARBA" id="ARBA00023015"/>
    </source>
</evidence>
<evidence type="ECO:0000313" key="7">
    <source>
        <dbReference type="EMBL" id="MBS2550211.1"/>
    </source>
</evidence>
<keyword evidence="3" id="KW-0804">Transcription</keyword>
<evidence type="ECO:0000259" key="6">
    <source>
        <dbReference type="PROSITE" id="PS50977"/>
    </source>
</evidence>
<feature type="region of interest" description="Disordered" evidence="5">
    <location>
        <begin position="1"/>
        <end position="31"/>
    </location>
</feature>
<dbReference type="Pfam" id="PF00440">
    <property type="entry name" value="TetR_N"/>
    <property type="match status" value="1"/>
</dbReference>
<dbReference type="InterPro" id="IPR001647">
    <property type="entry name" value="HTH_TetR"/>
</dbReference>
<name>A0ABS5KVW5_9ACTN</name>
<keyword evidence="1" id="KW-0805">Transcription regulation</keyword>
<keyword evidence="8" id="KW-1185">Reference proteome</keyword>
<gene>
    <name evidence="7" type="ORF">KGQ19_25415</name>
</gene>
<dbReference type="EMBL" id="JAAFYZ010000095">
    <property type="protein sequence ID" value="MBS2550211.1"/>
    <property type="molecule type" value="Genomic_DNA"/>
</dbReference>
<dbReference type="Proteomes" id="UP000730482">
    <property type="component" value="Unassembled WGS sequence"/>
</dbReference>
<evidence type="ECO:0000256" key="4">
    <source>
        <dbReference type="PROSITE-ProRule" id="PRU00335"/>
    </source>
</evidence>
<evidence type="ECO:0000256" key="2">
    <source>
        <dbReference type="ARBA" id="ARBA00023125"/>
    </source>
</evidence>
<evidence type="ECO:0000256" key="5">
    <source>
        <dbReference type="SAM" id="MobiDB-lite"/>
    </source>
</evidence>
<dbReference type="SUPFAM" id="SSF48498">
    <property type="entry name" value="Tetracyclin repressor-like, C-terminal domain"/>
    <property type="match status" value="1"/>
</dbReference>
<dbReference type="RefSeq" id="WP_212012539.1">
    <property type="nucleotide sequence ID" value="NZ_JAAFYZ010000095.1"/>
</dbReference>
<dbReference type="Gene3D" id="1.10.357.10">
    <property type="entry name" value="Tetracycline Repressor, domain 2"/>
    <property type="match status" value="1"/>
</dbReference>
<accession>A0ABS5KVW5</accession>
<dbReference type="InterPro" id="IPR009057">
    <property type="entry name" value="Homeodomain-like_sf"/>
</dbReference>
<comment type="caution">
    <text evidence="7">The sequence shown here is derived from an EMBL/GenBank/DDBJ whole genome shotgun (WGS) entry which is preliminary data.</text>
</comment>